<evidence type="ECO:0000259" key="12">
    <source>
        <dbReference type="Pfam" id="PF22366"/>
    </source>
</evidence>
<feature type="transmembrane region" description="Helical" evidence="10">
    <location>
        <begin position="369"/>
        <end position="389"/>
    </location>
</feature>
<dbReference type="EC" id="1.6.5.9" evidence="2"/>
<keyword evidence="7" id="KW-0520">NAD</keyword>
<dbReference type="EMBL" id="BMWY01000003">
    <property type="protein sequence ID" value="GGZ54368.1"/>
    <property type="molecule type" value="Genomic_DNA"/>
</dbReference>
<evidence type="ECO:0000313" key="14">
    <source>
        <dbReference type="Proteomes" id="UP000615593"/>
    </source>
</evidence>
<dbReference type="PRINTS" id="PR00411">
    <property type="entry name" value="PNDRDTASEI"/>
</dbReference>
<dbReference type="PANTHER" id="PTHR43706">
    <property type="entry name" value="NADH DEHYDROGENASE"/>
    <property type="match status" value="1"/>
</dbReference>
<evidence type="ECO:0000256" key="8">
    <source>
        <dbReference type="ARBA" id="ARBA00047599"/>
    </source>
</evidence>
<dbReference type="Pfam" id="PF22366">
    <property type="entry name" value="NDH2_C"/>
    <property type="match status" value="1"/>
</dbReference>
<gene>
    <name evidence="13" type="ORF">GCM10008088_15140</name>
</gene>
<keyword evidence="6" id="KW-0560">Oxidoreductase</keyword>
<dbReference type="InterPro" id="IPR054585">
    <property type="entry name" value="NDH2-like_C"/>
</dbReference>
<organism evidence="13 14">
    <name type="scientific">Mesonia mobilis</name>
    <dbReference type="NCBI Taxonomy" id="369791"/>
    <lineage>
        <taxon>Bacteria</taxon>
        <taxon>Pseudomonadati</taxon>
        <taxon>Bacteroidota</taxon>
        <taxon>Flavobacteriia</taxon>
        <taxon>Flavobacteriales</taxon>
        <taxon>Flavobacteriaceae</taxon>
        <taxon>Mesonia</taxon>
    </lineage>
</organism>
<keyword evidence="4" id="KW-0274">FAD</keyword>
<feature type="domain" description="External alternative NADH-ubiquinone oxidoreductase-like C-terminal" evidence="12">
    <location>
        <begin position="350"/>
        <end position="406"/>
    </location>
</feature>
<evidence type="ECO:0000256" key="6">
    <source>
        <dbReference type="ARBA" id="ARBA00023002"/>
    </source>
</evidence>
<sequence length="425" mass="48329">MLMKKKVVIVGGGFAGTNVLKRLMKNDAFEVTLVDKNNYNYFTPLIYQVATGFIEPSSISYPFRSLISGRKNAHFWLGTLKKILPEEQKIILSNGELEYDKLILCTGTRTNYFGIENIRKFGIPMNSLNDALNMRNVLLQRIEKATRAETAAEKEEWLTMVIAGGGPTGVEVSGMFAELRKQVILEEYPELKEVKAKIYLVNSGDHLLKSMSEKSQKFVYKKLSSTYVDVLLNKRVKDFNGREVFLNDGSSIKSRNLIWATGVKGRVFEGLPEDWYEAGNRLWVNEYHKLQKADHIYAIGDGSIMFSDKNFPEGHPRLAQVAIQQGRNLAKNLIAVEKGNTPKAFQYKDKGAMAVIGKSNAVADLPNKIHFQGFVALMIWGFIHLFSLIGRTDRIRTFFNWSVSYLAKKEDLRMIIRPKHNVDRE</sequence>
<feature type="domain" description="FAD/NAD(P)-binding" evidence="11">
    <location>
        <begin position="5"/>
        <end position="326"/>
    </location>
</feature>
<dbReference type="Proteomes" id="UP000615593">
    <property type="component" value="Unassembled WGS sequence"/>
</dbReference>
<name>A0ABQ3BQI4_9FLAO</name>
<dbReference type="InterPro" id="IPR045024">
    <property type="entry name" value="NDH-2"/>
</dbReference>
<protein>
    <recommendedName>
        <fullName evidence="2">NADH:ubiquinone reductase (non-electrogenic)</fullName>
        <ecNumber evidence="2">1.6.5.9</ecNumber>
    </recommendedName>
</protein>
<keyword evidence="10" id="KW-1133">Transmembrane helix</keyword>
<dbReference type="PRINTS" id="PR00368">
    <property type="entry name" value="FADPNR"/>
</dbReference>
<reference evidence="14" key="1">
    <citation type="journal article" date="2019" name="Int. J. Syst. Evol. Microbiol.">
        <title>The Global Catalogue of Microorganisms (GCM) 10K type strain sequencing project: providing services to taxonomists for standard genome sequencing and annotation.</title>
        <authorList>
            <consortium name="The Broad Institute Genomics Platform"/>
            <consortium name="The Broad Institute Genome Sequencing Center for Infectious Disease"/>
            <person name="Wu L."/>
            <person name="Ma J."/>
        </authorList>
    </citation>
    <scope>NUCLEOTIDE SEQUENCE [LARGE SCALE GENOMIC DNA]</scope>
    <source>
        <strain evidence="14">KCTC 12708</strain>
    </source>
</reference>
<feature type="coiled-coil region" evidence="9">
    <location>
        <begin position="128"/>
        <end position="155"/>
    </location>
</feature>
<comment type="similarity">
    <text evidence="1">Belongs to the NADH dehydrogenase family.</text>
</comment>
<keyword evidence="9" id="KW-0175">Coiled coil</keyword>
<keyword evidence="14" id="KW-1185">Reference proteome</keyword>
<dbReference type="Gene3D" id="3.50.50.100">
    <property type="match status" value="1"/>
</dbReference>
<comment type="caution">
    <text evidence="13">The sequence shown here is derived from an EMBL/GenBank/DDBJ whole genome shotgun (WGS) entry which is preliminary data.</text>
</comment>
<proteinExistence type="inferred from homology"/>
<comment type="catalytic activity">
    <reaction evidence="8">
        <text>a quinone + NADH + H(+) = a quinol + NAD(+)</text>
        <dbReference type="Rhea" id="RHEA:46160"/>
        <dbReference type="ChEBI" id="CHEBI:15378"/>
        <dbReference type="ChEBI" id="CHEBI:24646"/>
        <dbReference type="ChEBI" id="CHEBI:57540"/>
        <dbReference type="ChEBI" id="CHEBI:57945"/>
        <dbReference type="ChEBI" id="CHEBI:132124"/>
        <dbReference type="EC" id="1.6.5.9"/>
    </reaction>
</comment>
<evidence type="ECO:0000256" key="5">
    <source>
        <dbReference type="ARBA" id="ARBA00022946"/>
    </source>
</evidence>
<accession>A0ABQ3BQI4</accession>
<dbReference type="Pfam" id="PF07992">
    <property type="entry name" value="Pyr_redox_2"/>
    <property type="match status" value="1"/>
</dbReference>
<evidence type="ECO:0000256" key="4">
    <source>
        <dbReference type="ARBA" id="ARBA00022827"/>
    </source>
</evidence>
<evidence type="ECO:0000256" key="10">
    <source>
        <dbReference type="SAM" id="Phobius"/>
    </source>
</evidence>
<keyword evidence="10" id="KW-0812">Transmembrane</keyword>
<dbReference type="PANTHER" id="PTHR43706:SF47">
    <property type="entry name" value="EXTERNAL NADH-UBIQUINONE OXIDOREDUCTASE 1, MITOCHONDRIAL-RELATED"/>
    <property type="match status" value="1"/>
</dbReference>
<evidence type="ECO:0000313" key="13">
    <source>
        <dbReference type="EMBL" id="GGZ54368.1"/>
    </source>
</evidence>
<evidence type="ECO:0000256" key="7">
    <source>
        <dbReference type="ARBA" id="ARBA00023027"/>
    </source>
</evidence>
<keyword evidence="10" id="KW-0472">Membrane</keyword>
<evidence type="ECO:0000256" key="3">
    <source>
        <dbReference type="ARBA" id="ARBA00022630"/>
    </source>
</evidence>
<evidence type="ECO:0000259" key="11">
    <source>
        <dbReference type="Pfam" id="PF07992"/>
    </source>
</evidence>
<dbReference type="SUPFAM" id="SSF51905">
    <property type="entry name" value="FAD/NAD(P)-binding domain"/>
    <property type="match status" value="2"/>
</dbReference>
<evidence type="ECO:0000256" key="2">
    <source>
        <dbReference type="ARBA" id="ARBA00012637"/>
    </source>
</evidence>
<keyword evidence="5" id="KW-0809">Transit peptide</keyword>
<keyword evidence="3" id="KW-0285">Flavoprotein</keyword>
<evidence type="ECO:0000256" key="9">
    <source>
        <dbReference type="SAM" id="Coils"/>
    </source>
</evidence>
<dbReference type="InterPro" id="IPR023753">
    <property type="entry name" value="FAD/NAD-binding_dom"/>
</dbReference>
<evidence type="ECO:0000256" key="1">
    <source>
        <dbReference type="ARBA" id="ARBA00005272"/>
    </source>
</evidence>
<dbReference type="InterPro" id="IPR036188">
    <property type="entry name" value="FAD/NAD-bd_sf"/>
</dbReference>